<reference evidence="2" key="1">
    <citation type="journal article" date="2021" name="PeerJ">
        <title>Extensive microbial diversity within the chicken gut microbiome revealed by metagenomics and culture.</title>
        <authorList>
            <person name="Gilroy R."/>
            <person name="Ravi A."/>
            <person name="Getino M."/>
            <person name="Pursley I."/>
            <person name="Horton D.L."/>
            <person name="Alikhan N.F."/>
            <person name="Baker D."/>
            <person name="Gharbi K."/>
            <person name="Hall N."/>
            <person name="Watson M."/>
            <person name="Adriaenssens E.M."/>
            <person name="Foster-Nyarko E."/>
            <person name="Jarju S."/>
            <person name="Secka A."/>
            <person name="Antonio M."/>
            <person name="Oren A."/>
            <person name="Chaudhuri R.R."/>
            <person name="La Ragione R."/>
            <person name="Hildebrand F."/>
            <person name="Pallen M.J."/>
        </authorList>
    </citation>
    <scope>NUCLEOTIDE SEQUENCE</scope>
    <source>
        <strain evidence="2">5134</strain>
    </source>
</reference>
<name>A0A9D1Z2E8_9BACT</name>
<keyword evidence="1" id="KW-0732">Signal</keyword>
<protein>
    <submittedName>
        <fullName evidence="2">FimB/Mfa2 family fimbrial subunit</fullName>
    </submittedName>
</protein>
<dbReference type="PROSITE" id="PS51257">
    <property type="entry name" value="PROKAR_LIPOPROTEIN"/>
    <property type="match status" value="1"/>
</dbReference>
<organism evidence="2 3">
    <name type="scientific">Candidatus Alistipes intestinigallinarum</name>
    <dbReference type="NCBI Taxonomy" id="2838440"/>
    <lineage>
        <taxon>Bacteria</taxon>
        <taxon>Pseudomonadati</taxon>
        <taxon>Bacteroidota</taxon>
        <taxon>Bacteroidia</taxon>
        <taxon>Bacteroidales</taxon>
        <taxon>Rikenellaceae</taxon>
        <taxon>Alistipes</taxon>
    </lineage>
</organism>
<sequence length="747" mass="80979">MKRSYLFSSWAALLPMLLATAGCSDDGMPAPGPTATPLAVRLNAVSPEGSAATDAESAIHAVTGYRFEDGLLREVIPGIPSSDGGVYTFSSASPRGELHLAVNAAGIEAFGTLVPETTTLETFRALEASLDEMTLDGLTMTGRLVLDGAGLSSASRSVNLRRSVARIDLLSRDAEVEVHSVTIRRIADRGYVAGDGTPSTPAAASRKDFRRDYGEAPLTMARETLLYLCEQPNDGMEVEVVVRFDEGWHRLKNRLPAHLLRNTVYTLEVYGRGADAGVTVTAGDWDEGFVTESSPVLRGLVDASASQLPEGVRLNATCDTVYIPHVASELRLVLLAEAGSEVTVDGQVRGVDVTPERMTRGLDPVAAVSVTTPLRMPGTTDEYIGLTIARDGVMSGRVVLVLKANPVRIEGLLQLDETGACDFGRYIEGELARITAPEEVTLSLEFGDGESRWMNLEPDGDDYRLLGGWKPNDPQADGRMQEGFLVITNTGGGAVERYAVRRRNWGLPVVNIGGTWWCKYNLRGNVTRYEDQVLIGDDPAADAELADYLTTCDDTELLGLLGDQYQAGNRQGLPLRHNGTAFYYEGMAGSGQNFGTLDPTAMAPYGYQVPAYADYAFFAQSENYNLGGVGERTFRNAAGVEVTVRIQERTPEFLGNDYGTMAIYEFRSGGATWVLAGLGHQWDTTPGNIARMSLLLATYGNASKTWMMEGYANAQRPGQNWLKFVANNSTKTRVLRCVKTPVEYIYE</sequence>
<evidence type="ECO:0000313" key="2">
    <source>
        <dbReference type="EMBL" id="HIY69450.1"/>
    </source>
</evidence>
<gene>
    <name evidence="2" type="ORF">H9828_08535</name>
</gene>
<accession>A0A9D1Z2E8</accession>
<comment type="caution">
    <text evidence="2">The sequence shown here is derived from an EMBL/GenBank/DDBJ whole genome shotgun (WGS) entry which is preliminary data.</text>
</comment>
<evidence type="ECO:0000313" key="3">
    <source>
        <dbReference type="Proteomes" id="UP000886844"/>
    </source>
</evidence>
<evidence type="ECO:0000256" key="1">
    <source>
        <dbReference type="SAM" id="SignalP"/>
    </source>
</evidence>
<proteinExistence type="predicted"/>
<dbReference type="AlphaFoldDB" id="A0A9D1Z2E8"/>
<feature type="signal peptide" evidence="1">
    <location>
        <begin position="1"/>
        <end position="21"/>
    </location>
</feature>
<dbReference type="EMBL" id="DXDA01000066">
    <property type="protein sequence ID" value="HIY69450.1"/>
    <property type="molecule type" value="Genomic_DNA"/>
</dbReference>
<reference evidence="2" key="2">
    <citation type="submission" date="2021-04" db="EMBL/GenBank/DDBJ databases">
        <authorList>
            <person name="Gilroy R."/>
        </authorList>
    </citation>
    <scope>NUCLEOTIDE SEQUENCE</scope>
    <source>
        <strain evidence="2">5134</strain>
    </source>
</reference>
<dbReference type="Proteomes" id="UP000886844">
    <property type="component" value="Unassembled WGS sequence"/>
</dbReference>
<feature type="chain" id="PRO_5038383931" evidence="1">
    <location>
        <begin position="22"/>
        <end position="747"/>
    </location>
</feature>